<protein>
    <submittedName>
        <fullName evidence="2">Uncharacterized protein</fullName>
    </submittedName>
</protein>
<comment type="caution">
    <text evidence="2">The sequence shown here is derived from an EMBL/GenBank/DDBJ whole genome shotgun (WGS) entry which is preliminary data.</text>
</comment>
<sequence>MCTTVIMETNIDEVLQEDVETVDTTLTSHTEECIEPLNDGRGDASSANSDSRHGLTTIDKSAACMQLENAKKRHDMAAPAYGVRAKERTGNAKIVNTENKVLRIRKETNVDTLFDSSDGIVNVELENEIKTLQQRLFEQEGIFVNEKEKIIEKKTECKKKVSDLFANLRTILDEKERGLTDKVEMEFNDAETSLIVMLDAILKNKASINRSRDTGDACLISDISSELATRDKIFGQIRVPDLNLNENVCETLQNFNIGNTLLSVCETAGMLSPTEQAVGNVGTSRNEIDIQFDKNFDLSEYSDNYSSTGYEESYASTEYDFDEESVFDSEEGFAAGSSQMTGACAMSVASPQSAAVAAPIPGDDPPPYWQAIGLQGPEEAQPIRQPEIPGYYDIEHSGPAIRPNNTLEMWHSFPVRRQNDRKQPMPTALLWNGDWICFADCNNMKVKFFKPNGKLVSEVFLTGHQISDVAFLESCAGESRYLVTCPHINALIIIFINQKGKSGVVRKFISSSAYTCVSRGPFEQTLVGGQAGDHGIPRVELFNFKGKLFKTLTSTPNNVHFQHPMAIEIWHHNVVVLDWRLQTVAIYKDDGTPVGEYRGSVTWPLLNPLDITLDQAGNILILDEELSQIHIIDQEANLIEVIKVPNFSTESVSLQFIAFNTNYKRIAIARNNSDILVLSFKNGYDCLSQGQSALLSPRQTEVLPLVEGMLPSTIENIVSRQPIRHRSRQFHL</sequence>
<dbReference type="EMBL" id="JAIWYP010000011">
    <property type="protein sequence ID" value="KAH3737881.1"/>
    <property type="molecule type" value="Genomic_DNA"/>
</dbReference>
<keyword evidence="3" id="KW-1185">Reference proteome</keyword>
<organism evidence="2 3">
    <name type="scientific">Dreissena polymorpha</name>
    <name type="common">Zebra mussel</name>
    <name type="synonym">Mytilus polymorpha</name>
    <dbReference type="NCBI Taxonomy" id="45954"/>
    <lineage>
        <taxon>Eukaryota</taxon>
        <taxon>Metazoa</taxon>
        <taxon>Spiralia</taxon>
        <taxon>Lophotrochozoa</taxon>
        <taxon>Mollusca</taxon>
        <taxon>Bivalvia</taxon>
        <taxon>Autobranchia</taxon>
        <taxon>Heteroconchia</taxon>
        <taxon>Euheterodonta</taxon>
        <taxon>Imparidentia</taxon>
        <taxon>Neoheterodontei</taxon>
        <taxon>Myida</taxon>
        <taxon>Dreissenoidea</taxon>
        <taxon>Dreissenidae</taxon>
        <taxon>Dreissena</taxon>
    </lineage>
</organism>
<reference evidence="2" key="2">
    <citation type="submission" date="2020-11" db="EMBL/GenBank/DDBJ databases">
        <authorList>
            <person name="McCartney M.A."/>
            <person name="Auch B."/>
            <person name="Kono T."/>
            <person name="Mallez S."/>
            <person name="Becker A."/>
            <person name="Gohl D.M."/>
            <person name="Silverstein K.A.T."/>
            <person name="Koren S."/>
            <person name="Bechman K.B."/>
            <person name="Herman A."/>
            <person name="Abrahante J.E."/>
            <person name="Garbe J."/>
        </authorList>
    </citation>
    <scope>NUCLEOTIDE SEQUENCE</scope>
    <source>
        <strain evidence="2">Duluth1</strain>
        <tissue evidence="2">Whole animal</tissue>
    </source>
</reference>
<accession>A0A9D4D2C8</accession>
<dbReference type="Proteomes" id="UP000828390">
    <property type="component" value="Unassembled WGS sequence"/>
</dbReference>
<feature type="region of interest" description="Disordered" evidence="1">
    <location>
        <begin position="35"/>
        <end position="54"/>
    </location>
</feature>
<name>A0A9D4D2C8_DREPO</name>
<proteinExistence type="predicted"/>
<evidence type="ECO:0000313" key="2">
    <source>
        <dbReference type="EMBL" id="KAH3737881.1"/>
    </source>
</evidence>
<evidence type="ECO:0000256" key="1">
    <source>
        <dbReference type="SAM" id="MobiDB-lite"/>
    </source>
</evidence>
<dbReference type="InterPro" id="IPR011042">
    <property type="entry name" value="6-blade_b-propeller_TolB-like"/>
</dbReference>
<gene>
    <name evidence="2" type="ORF">DPMN_044479</name>
</gene>
<reference evidence="2" key="1">
    <citation type="journal article" date="2019" name="bioRxiv">
        <title>The Genome of the Zebra Mussel, Dreissena polymorpha: A Resource for Invasive Species Research.</title>
        <authorList>
            <person name="McCartney M.A."/>
            <person name="Auch B."/>
            <person name="Kono T."/>
            <person name="Mallez S."/>
            <person name="Zhang Y."/>
            <person name="Obille A."/>
            <person name="Becker A."/>
            <person name="Abrahante J.E."/>
            <person name="Garbe J."/>
            <person name="Badalamenti J.P."/>
            <person name="Herman A."/>
            <person name="Mangelson H."/>
            <person name="Liachko I."/>
            <person name="Sullivan S."/>
            <person name="Sone E.D."/>
            <person name="Koren S."/>
            <person name="Silverstein K.A.T."/>
            <person name="Beckman K.B."/>
            <person name="Gohl D.M."/>
        </authorList>
    </citation>
    <scope>NUCLEOTIDE SEQUENCE</scope>
    <source>
        <strain evidence="2">Duluth1</strain>
        <tissue evidence="2">Whole animal</tissue>
    </source>
</reference>
<dbReference type="Gene3D" id="2.120.10.30">
    <property type="entry name" value="TolB, C-terminal domain"/>
    <property type="match status" value="1"/>
</dbReference>
<dbReference type="AlphaFoldDB" id="A0A9D4D2C8"/>
<dbReference type="SUPFAM" id="SSF101898">
    <property type="entry name" value="NHL repeat"/>
    <property type="match status" value="1"/>
</dbReference>
<evidence type="ECO:0000313" key="3">
    <source>
        <dbReference type="Proteomes" id="UP000828390"/>
    </source>
</evidence>